<dbReference type="InterPro" id="IPR053716">
    <property type="entry name" value="Flag_assembly_chemotaxis_eff"/>
</dbReference>
<keyword evidence="3" id="KW-1185">Reference proteome</keyword>
<accession>A0A5C0B0U0</accession>
<evidence type="ECO:0000313" key="2">
    <source>
        <dbReference type="EMBL" id="QEI08262.1"/>
    </source>
</evidence>
<evidence type="ECO:0000256" key="1">
    <source>
        <dbReference type="SAM" id="MobiDB-lite"/>
    </source>
</evidence>
<name>A0A5C0B0U0_9BURK</name>
<proteinExistence type="predicted"/>
<organism evidence="2 3">
    <name type="scientific">Pigmentiphaga aceris</name>
    <dbReference type="NCBI Taxonomy" id="1940612"/>
    <lineage>
        <taxon>Bacteria</taxon>
        <taxon>Pseudomonadati</taxon>
        <taxon>Pseudomonadota</taxon>
        <taxon>Betaproteobacteria</taxon>
        <taxon>Burkholderiales</taxon>
        <taxon>Alcaligenaceae</taxon>
        <taxon>Pigmentiphaga</taxon>
    </lineage>
</organism>
<sequence length="168" mass="19805">MSMFKELLSIKRFREGQAELRVARERTSHQQAELARVAAQETLERFRIEAVERELGMYADLCSRVVKLRDIEDVMQGVATLRHTEQAREQDVERADEHVELTLKALAGARESHRLATRMTEKFVELAQIHLDEQLREQEYKEDQEMEEAASVRRDREDWEDHAEVDLE</sequence>
<dbReference type="KEGG" id="pacr:FXN63_22300"/>
<dbReference type="Pfam" id="PF07321">
    <property type="entry name" value="YscO"/>
    <property type="match status" value="1"/>
</dbReference>
<dbReference type="RefSeq" id="WP_148817669.1">
    <property type="nucleotide sequence ID" value="NZ_CP043046.1"/>
</dbReference>
<dbReference type="EMBL" id="CP043046">
    <property type="protein sequence ID" value="QEI08262.1"/>
    <property type="molecule type" value="Genomic_DNA"/>
</dbReference>
<evidence type="ECO:0000313" key="3">
    <source>
        <dbReference type="Proteomes" id="UP000325161"/>
    </source>
</evidence>
<reference evidence="2 3" key="1">
    <citation type="submission" date="2019-08" db="EMBL/GenBank/DDBJ databases">
        <title>Amphibian skin-associated Pigmentiphaga: genome sequence and occurrence across geography and hosts.</title>
        <authorList>
            <person name="Bletz M.C."/>
            <person name="Bunk B."/>
            <person name="Sproeer C."/>
            <person name="Biwer P."/>
            <person name="Reiter S."/>
            <person name="Rabemananjara F.C.E."/>
            <person name="Schulz S."/>
            <person name="Overmann J."/>
            <person name="Vences M."/>
        </authorList>
    </citation>
    <scope>NUCLEOTIDE SEQUENCE [LARGE SCALE GENOMIC DNA]</scope>
    <source>
        <strain evidence="2 3">Mada1488</strain>
    </source>
</reference>
<dbReference type="Proteomes" id="UP000325161">
    <property type="component" value="Chromosome"/>
</dbReference>
<gene>
    <name evidence="2" type="ORF">FXN63_22300</name>
</gene>
<feature type="compositionally biased region" description="Basic and acidic residues" evidence="1">
    <location>
        <begin position="150"/>
        <end position="168"/>
    </location>
</feature>
<feature type="region of interest" description="Disordered" evidence="1">
    <location>
        <begin position="137"/>
        <end position="168"/>
    </location>
</feature>
<dbReference type="OrthoDB" id="8912010at2"/>
<dbReference type="Gene3D" id="1.10.287.1700">
    <property type="match status" value="1"/>
</dbReference>
<dbReference type="AlphaFoldDB" id="A0A5C0B0U0"/>
<dbReference type="InterPro" id="IPR009929">
    <property type="entry name" value="T3SS_YscO"/>
</dbReference>
<protein>
    <submittedName>
        <fullName evidence="2">Type III secretion protein</fullName>
    </submittedName>
</protein>